<reference evidence="1 2" key="1">
    <citation type="submission" date="2018-10" db="EMBL/GenBank/DDBJ databases">
        <title>Genome sequencing of Arthrobacter oryzae TNB02.</title>
        <authorList>
            <person name="Cho Y.-J."/>
            <person name="Cho A."/>
            <person name="Kim O.-S."/>
        </authorList>
    </citation>
    <scope>NUCLEOTIDE SEQUENCE [LARGE SCALE GENOMIC DNA]</scope>
    <source>
        <strain evidence="1 2">TNB02</strain>
    </source>
</reference>
<proteinExistence type="predicted"/>
<dbReference type="Proteomes" id="UP000273807">
    <property type="component" value="Unassembled WGS sequence"/>
</dbReference>
<dbReference type="OrthoDB" id="580988at2"/>
<keyword evidence="2" id="KW-1185">Reference proteome</keyword>
<accession>A0A3N0C9R3</accession>
<sequence>MADVTPKILMTTVGCARQYSRSMPRHHYVPQFLLRGFSDERNLVQMVSRIDGEVNQLSAVRKAAAQNGFYAIPTEDVLPEARKDHNCEVIEASLAEIEAAAATDVQAIRNGSFTFDIDAHYRLVRLVALQLSRVPRFRRDYIDLANVAAKDRLASRLTLARVRNHLEGMGLAADDESVQKLYDEVLQGNYSLVPSDAHLIQQTMRIAIETFMPELFQRTPKILRFSDPSLLTSDAGAGLWDPESDRPRSVGVANARAIFVPLNRWTAIAFMQSGRPFDRVVQPFWARHINLAVADAAAQWIYHHPNDDPLSKIDLPQPRRLVREVESVATLKDGWVRVRGKHFWS</sequence>
<dbReference type="InterPro" id="IPR025332">
    <property type="entry name" value="DUF4238"/>
</dbReference>
<evidence type="ECO:0000313" key="1">
    <source>
        <dbReference type="EMBL" id="RNL60207.1"/>
    </source>
</evidence>
<dbReference type="AlphaFoldDB" id="A0A3N0C9R3"/>
<evidence type="ECO:0000313" key="2">
    <source>
        <dbReference type="Proteomes" id="UP000273807"/>
    </source>
</evidence>
<organism evidence="1 2">
    <name type="scientific">Arthrobacter oryzae</name>
    <dbReference type="NCBI Taxonomy" id="409290"/>
    <lineage>
        <taxon>Bacteria</taxon>
        <taxon>Bacillati</taxon>
        <taxon>Actinomycetota</taxon>
        <taxon>Actinomycetes</taxon>
        <taxon>Micrococcales</taxon>
        <taxon>Micrococcaceae</taxon>
        <taxon>Arthrobacter</taxon>
    </lineage>
</organism>
<dbReference type="RefSeq" id="WP_123253786.1">
    <property type="nucleotide sequence ID" value="NZ_RBED01000026.1"/>
</dbReference>
<dbReference type="EMBL" id="RBED01000026">
    <property type="protein sequence ID" value="RNL60207.1"/>
    <property type="molecule type" value="Genomic_DNA"/>
</dbReference>
<gene>
    <name evidence="1" type="ORF">D7003_01710</name>
</gene>
<protein>
    <submittedName>
        <fullName evidence="1">DUF4238 domain-containing protein</fullName>
    </submittedName>
</protein>
<comment type="caution">
    <text evidence="1">The sequence shown here is derived from an EMBL/GenBank/DDBJ whole genome shotgun (WGS) entry which is preliminary data.</text>
</comment>
<dbReference type="Pfam" id="PF14022">
    <property type="entry name" value="DUF4238"/>
    <property type="match status" value="1"/>
</dbReference>
<name>A0A3N0C9R3_9MICC</name>